<feature type="chain" id="PRO_5008360714" description="SH3b domain-containing protein" evidence="2">
    <location>
        <begin position="22"/>
        <end position="131"/>
    </location>
</feature>
<name>A0A1A7RA70_9GAMM</name>
<keyword evidence="4" id="KW-1185">Reference proteome</keyword>
<dbReference type="AlphaFoldDB" id="A0A1A7RA70"/>
<organism evidence="3 4">
    <name type="scientific">Acinetobacter gandensis</name>
    <dbReference type="NCBI Taxonomy" id="1443941"/>
    <lineage>
        <taxon>Bacteria</taxon>
        <taxon>Pseudomonadati</taxon>
        <taxon>Pseudomonadota</taxon>
        <taxon>Gammaproteobacteria</taxon>
        <taxon>Moraxellales</taxon>
        <taxon>Moraxellaceae</taxon>
        <taxon>Acinetobacter</taxon>
    </lineage>
</organism>
<feature type="compositionally biased region" description="Low complexity" evidence="1">
    <location>
        <begin position="53"/>
        <end position="65"/>
    </location>
</feature>
<keyword evidence="2" id="KW-0732">Signal</keyword>
<dbReference type="EMBL" id="LZDS01000025">
    <property type="protein sequence ID" value="OBX28389.1"/>
    <property type="molecule type" value="Genomic_DNA"/>
</dbReference>
<proteinExistence type="predicted"/>
<evidence type="ECO:0000313" key="3">
    <source>
        <dbReference type="EMBL" id="OBX28389.1"/>
    </source>
</evidence>
<comment type="caution">
    <text evidence="3">The sequence shown here is derived from an EMBL/GenBank/DDBJ whole genome shotgun (WGS) entry which is preliminary data.</text>
</comment>
<accession>A0A1A7RA70</accession>
<evidence type="ECO:0000256" key="1">
    <source>
        <dbReference type="SAM" id="MobiDB-lite"/>
    </source>
</evidence>
<dbReference type="OrthoDB" id="6694927at2"/>
<evidence type="ECO:0000256" key="2">
    <source>
        <dbReference type="SAM" id="SignalP"/>
    </source>
</evidence>
<dbReference type="STRING" id="1443941.A9J31_04715"/>
<evidence type="ECO:0000313" key="4">
    <source>
        <dbReference type="Proteomes" id="UP000185753"/>
    </source>
</evidence>
<reference evidence="4" key="1">
    <citation type="submission" date="2016-06" db="EMBL/GenBank/DDBJ databases">
        <authorList>
            <person name="Radolfova-Krizova L."/>
            <person name="Nemec A."/>
        </authorList>
    </citation>
    <scope>NUCLEOTIDE SEQUENCE [LARGE SCALE GENOMIC DNA]</scope>
    <source>
        <strain evidence="4">ANC 4275</strain>
    </source>
</reference>
<evidence type="ECO:0008006" key="5">
    <source>
        <dbReference type="Google" id="ProtNLM"/>
    </source>
</evidence>
<gene>
    <name evidence="3" type="ORF">A9J31_04715</name>
</gene>
<protein>
    <recommendedName>
        <fullName evidence="5">SH3b domain-containing protein</fullName>
    </recommendedName>
</protein>
<feature type="region of interest" description="Disordered" evidence="1">
    <location>
        <begin position="45"/>
        <end position="65"/>
    </location>
</feature>
<dbReference type="RefSeq" id="WP_067764350.1">
    <property type="nucleotide sequence ID" value="NZ_CP183909.1"/>
</dbReference>
<feature type="signal peptide" evidence="2">
    <location>
        <begin position="1"/>
        <end position="21"/>
    </location>
</feature>
<dbReference type="Proteomes" id="UP000185753">
    <property type="component" value="Unassembled WGS sequence"/>
</dbReference>
<sequence>MKISYLILASSLSLICIQTNAGFADTMRDLRSTLSQFNETSKEVSNTAREWTGSRTNNTSNYTNSSFTVGQQLRPKINNLPLYQSADKSGVVLNKLSKSADIIFAGNATKTGLIEVTTEYGNGWIESHLVQ</sequence>